<dbReference type="Proteomes" id="UP000177622">
    <property type="component" value="Unassembled WGS sequence"/>
</dbReference>
<keyword evidence="3" id="KW-1185">Reference proteome</keyword>
<dbReference type="EMBL" id="LXJU01000015">
    <property type="protein sequence ID" value="OGE50931.1"/>
    <property type="molecule type" value="Genomic_DNA"/>
</dbReference>
<organism evidence="2 3">
    <name type="scientific">Penicillium arizonense</name>
    <dbReference type="NCBI Taxonomy" id="1835702"/>
    <lineage>
        <taxon>Eukaryota</taxon>
        <taxon>Fungi</taxon>
        <taxon>Dikarya</taxon>
        <taxon>Ascomycota</taxon>
        <taxon>Pezizomycotina</taxon>
        <taxon>Eurotiomycetes</taxon>
        <taxon>Eurotiomycetidae</taxon>
        <taxon>Eurotiales</taxon>
        <taxon>Aspergillaceae</taxon>
        <taxon>Penicillium</taxon>
    </lineage>
</organism>
<sequence>MSPTVTRPGKRPQRGNLTSLQPNSSLSASAHSSALGIEQSFNDHQQIMSERIVNIKPTSHTKISE</sequence>
<evidence type="ECO:0000313" key="3">
    <source>
        <dbReference type="Proteomes" id="UP000177622"/>
    </source>
</evidence>
<name>A0A1F5LDB6_PENAI</name>
<evidence type="ECO:0000256" key="1">
    <source>
        <dbReference type="SAM" id="MobiDB-lite"/>
    </source>
</evidence>
<gene>
    <name evidence="2" type="ORF">PENARI_c015G11875</name>
</gene>
<feature type="region of interest" description="Disordered" evidence="1">
    <location>
        <begin position="1"/>
        <end position="42"/>
    </location>
</feature>
<reference evidence="2 3" key="1">
    <citation type="journal article" date="2016" name="Sci. Rep.">
        <title>Penicillium arizonense, a new, genome sequenced fungal species, reveals a high chemical diversity in secreted metabolites.</title>
        <authorList>
            <person name="Grijseels S."/>
            <person name="Nielsen J.C."/>
            <person name="Randelovic M."/>
            <person name="Nielsen J."/>
            <person name="Nielsen K.F."/>
            <person name="Workman M."/>
            <person name="Frisvad J.C."/>
        </authorList>
    </citation>
    <scope>NUCLEOTIDE SEQUENCE [LARGE SCALE GENOMIC DNA]</scope>
    <source>
        <strain evidence="2 3">CBS 141311</strain>
    </source>
</reference>
<comment type="caution">
    <text evidence="2">The sequence shown here is derived from an EMBL/GenBank/DDBJ whole genome shotgun (WGS) entry which is preliminary data.</text>
</comment>
<dbReference type="AlphaFoldDB" id="A0A1F5LDB6"/>
<dbReference type="RefSeq" id="XP_022486377.1">
    <property type="nucleotide sequence ID" value="XM_022633923.1"/>
</dbReference>
<proteinExistence type="predicted"/>
<accession>A0A1F5LDB6</accession>
<evidence type="ECO:0000313" key="2">
    <source>
        <dbReference type="EMBL" id="OGE50931.1"/>
    </source>
</evidence>
<feature type="compositionally biased region" description="Low complexity" evidence="1">
    <location>
        <begin position="24"/>
        <end position="35"/>
    </location>
</feature>
<dbReference type="GeneID" id="34578657"/>
<protein>
    <submittedName>
        <fullName evidence="2">Uncharacterized protein</fullName>
    </submittedName>
</protein>